<accession>A0A1I5MYF9</accession>
<dbReference type="CDD" id="cd00609">
    <property type="entry name" value="AAT_like"/>
    <property type="match status" value="1"/>
</dbReference>
<dbReference type="GO" id="GO:0030170">
    <property type="term" value="F:pyridoxal phosphate binding"/>
    <property type="evidence" value="ECO:0007669"/>
    <property type="project" value="InterPro"/>
</dbReference>
<dbReference type="InterPro" id="IPR015424">
    <property type="entry name" value="PyrdxlP-dep_Trfase"/>
</dbReference>
<keyword evidence="2" id="KW-0032">Aminotransferase</keyword>
<feature type="domain" description="Aminotransferase class I/classII large" evidence="1">
    <location>
        <begin position="50"/>
        <end position="348"/>
    </location>
</feature>
<dbReference type="GO" id="GO:0008483">
    <property type="term" value="F:transaminase activity"/>
    <property type="evidence" value="ECO:0007669"/>
    <property type="project" value="UniProtKB-KW"/>
</dbReference>
<dbReference type="OrthoDB" id="33635at2157"/>
<evidence type="ECO:0000259" key="1">
    <source>
        <dbReference type="Pfam" id="PF00155"/>
    </source>
</evidence>
<evidence type="ECO:0000313" key="3">
    <source>
        <dbReference type="Proteomes" id="UP000183769"/>
    </source>
</evidence>
<evidence type="ECO:0000313" key="2">
    <source>
        <dbReference type="EMBL" id="SFP14563.1"/>
    </source>
</evidence>
<dbReference type="Gene3D" id="3.40.640.10">
    <property type="entry name" value="Type I PLP-dependent aspartate aminotransferase-like (Major domain)"/>
    <property type="match status" value="1"/>
</dbReference>
<dbReference type="InterPro" id="IPR015421">
    <property type="entry name" value="PyrdxlP-dep_Trfase_major"/>
</dbReference>
<dbReference type="PANTHER" id="PTHR43510:SF1">
    <property type="entry name" value="AMINOTRANSFERASE FUNCTION, HYPOTHETICAL (EUROFUNG)"/>
    <property type="match status" value="1"/>
</dbReference>
<dbReference type="InterPro" id="IPR015422">
    <property type="entry name" value="PyrdxlP-dep_Trfase_small"/>
</dbReference>
<sequence length="360" mass="37769">MYEPMPYLEWIHGRPETATHDLGSSDLRTDRAHGSVVPSPLAGLDDPADPPSLEAAIAAEYGVDESRVLVTAGATHANFLAAAAALSLAEGDEVLVERPGYDPLIHTPAGVGGEIERFERPASSGYPLLPDTITAATSPGTALVTVTNRHNPTGRLTSRGDLASVAEAVADTNARLLVDEVYGPYTADPGSGGAFGGVTAAGLSNTVVTGSFTKFHGLGGLQIGWVIADESFVDRAREVFMHVPSVAEPSRALARRFFAHRDELVADSRAHLRRNHELLASFVDGRDDLDGRIAAGCTFGLVEHERVDGDALTEAAWDAGVLVVPGRFFGAPSGIRLSAGRRPAAVEAGLAELGRLLDDL</sequence>
<dbReference type="AlphaFoldDB" id="A0A1I5MYF9"/>
<dbReference type="Pfam" id="PF00155">
    <property type="entry name" value="Aminotran_1_2"/>
    <property type="match status" value="1"/>
</dbReference>
<dbReference type="Proteomes" id="UP000183769">
    <property type="component" value="Unassembled WGS sequence"/>
</dbReference>
<dbReference type="Gene3D" id="3.90.1150.10">
    <property type="entry name" value="Aspartate Aminotransferase, domain 1"/>
    <property type="match status" value="1"/>
</dbReference>
<reference evidence="3" key="1">
    <citation type="submission" date="2016-10" db="EMBL/GenBank/DDBJ databases">
        <authorList>
            <person name="Varghese N."/>
            <person name="Submissions S."/>
        </authorList>
    </citation>
    <scope>NUCLEOTIDE SEQUENCE [LARGE SCALE GENOMIC DNA]</scope>
    <source>
        <strain evidence="3">CGMCC 1.10329</strain>
    </source>
</reference>
<keyword evidence="3" id="KW-1185">Reference proteome</keyword>
<dbReference type="SUPFAM" id="SSF53383">
    <property type="entry name" value="PLP-dependent transferases"/>
    <property type="match status" value="1"/>
</dbReference>
<dbReference type="RefSeq" id="WP_074875182.1">
    <property type="nucleotide sequence ID" value="NZ_FOXI01000001.1"/>
</dbReference>
<proteinExistence type="predicted"/>
<organism evidence="2 3">
    <name type="scientific">Halolamina pelagica</name>
    <dbReference type="NCBI Taxonomy" id="699431"/>
    <lineage>
        <taxon>Archaea</taxon>
        <taxon>Methanobacteriati</taxon>
        <taxon>Methanobacteriota</taxon>
        <taxon>Stenosarchaea group</taxon>
        <taxon>Halobacteria</taxon>
        <taxon>Halobacteriales</taxon>
        <taxon>Haloferacaceae</taxon>
    </lineage>
</organism>
<dbReference type="EMBL" id="FOXI01000001">
    <property type="protein sequence ID" value="SFP14563.1"/>
    <property type="molecule type" value="Genomic_DNA"/>
</dbReference>
<dbReference type="InterPro" id="IPR004839">
    <property type="entry name" value="Aminotransferase_I/II_large"/>
</dbReference>
<keyword evidence="2" id="KW-0808">Transferase</keyword>
<protein>
    <submittedName>
        <fullName evidence="2">Aspartate/methionine/tyrosine aminotransferase</fullName>
    </submittedName>
</protein>
<gene>
    <name evidence="2" type="ORF">SAMN05216277_101466</name>
</gene>
<name>A0A1I5MYF9_9EURY</name>
<dbReference type="PANTHER" id="PTHR43510">
    <property type="entry name" value="AMINOTRANSFERASE FUNCTION, HYPOTHETICAL (EUROFUNG)"/>
    <property type="match status" value="1"/>
</dbReference>